<dbReference type="InterPro" id="IPR005119">
    <property type="entry name" value="LysR_subst-bd"/>
</dbReference>
<protein>
    <submittedName>
        <fullName evidence="6">LysR family transcriptional regulator</fullName>
    </submittedName>
</protein>
<evidence type="ECO:0000256" key="2">
    <source>
        <dbReference type="ARBA" id="ARBA00023015"/>
    </source>
</evidence>
<dbReference type="Proteomes" id="UP000501063">
    <property type="component" value="Chromosome"/>
</dbReference>
<gene>
    <name evidence="6" type="ORF">G5B91_06790</name>
</gene>
<dbReference type="GO" id="GO:0003700">
    <property type="term" value="F:DNA-binding transcription factor activity"/>
    <property type="evidence" value="ECO:0007669"/>
    <property type="project" value="InterPro"/>
</dbReference>
<dbReference type="EMBL" id="CP049140">
    <property type="protein sequence ID" value="QIE85987.1"/>
    <property type="molecule type" value="Genomic_DNA"/>
</dbReference>
<comment type="similarity">
    <text evidence="1">Belongs to the LysR transcriptional regulatory family.</text>
</comment>
<sequence>MTSLRNKNLNLIPILQALLREGSVARAAEQVCLSPPAMSGALARLRELMDDPLLVRVGRSMQLTPRAEKLRSQLDQICADIEHLFEPDHFDPSTAQEYFVIAAPDYLVFLLSGALLPRLRQEAPGVRIRFVDVPIDLPKWLEDSTIDLAVCGNFATWPELKFARVFQDRIVVTVAKDHPLTKRTHAASSAELLDYPSLNYTTGVTSSRQDIKPHTGIPLLDWLPQISTGQFMDAVLLATEPNFVARAPVSLVKRLGNILPLAIIELEGEKTDIDTGMFWSEIKHNALEHAWLRSVVKESLETLLP</sequence>
<dbReference type="PANTHER" id="PTHR30118">
    <property type="entry name" value="HTH-TYPE TRANSCRIPTIONAL REGULATOR LEUO-RELATED"/>
    <property type="match status" value="1"/>
</dbReference>
<name>A0A6G6ISP3_PSENT</name>
<organism evidence="6 7">
    <name type="scientific">Pseudomonas nitroreducens</name>
    <dbReference type="NCBI Taxonomy" id="46680"/>
    <lineage>
        <taxon>Bacteria</taxon>
        <taxon>Pseudomonadati</taxon>
        <taxon>Pseudomonadota</taxon>
        <taxon>Gammaproteobacteria</taxon>
        <taxon>Pseudomonadales</taxon>
        <taxon>Pseudomonadaceae</taxon>
        <taxon>Pseudomonas</taxon>
    </lineage>
</organism>
<evidence type="ECO:0000259" key="5">
    <source>
        <dbReference type="PROSITE" id="PS50931"/>
    </source>
</evidence>
<accession>A0A6G6ISP3</accession>
<keyword evidence="2" id="KW-0805">Transcription regulation</keyword>
<dbReference type="Pfam" id="PF00126">
    <property type="entry name" value="HTH_1"/>
    <property type="match status" value="1"/>
</dbReference>
<dbReference type="InterPro" id="IPR036388">
    <property type="entry name" value="WH-like_DNA-bd_sf"/>
</dbReference>
<dbReference type="AlphaFoldDB" id="A0A6G6ISP3"/>
<evidence type="ECO:0000256" key="4">
    <source>
        <dbReference type="ARBA" id="ARBA00023163"/>
    </source>
</evidence>
<dbReference type="InterPro" id="IPR000847">
    <property type="entry name" value="LysR_HTH_N"/>
</dbReference>
<dbReference type="Gene3D" id="1.10.10.10">
    <property type="entry name" value="Winged helix-like DNA-binding domain superfamily/Winged helix DNA-binding domain"/>
    <property type="match status" value="1"/>
</dbReference>
<dbReference type="PROSITE" id="PS50931">
    <property type="entry name" value="HTH_LYSR"/>
    <property type="match status" value="1"/>
</dbReference>
<dbReference type="KEGG" id="pnt:G5B91_06790"/>
<dbReference type="PANTHER" id="PTHR30118:SF15">
    <property type="entry name" value="TRANSCRIPTIONAL REGULATORY PROTEIN"/>
    <property type="match status" value="1"/>
</dbReference>
<evidence type="ECO:0000256" key="3">
    <source>
        <dbReference type="ARBA" id="ARBA00023125"/>
    </source>
</evidence>
<dbReference type="RefSeq" id="WP_024767592.1">
    <property type="nucleotide sequence ID" value="NZ_CP049140.1"/>
</dbReference>
<dbReference type="Gene3D" id="3.40.190.10">
    <property type="entry name" value="Periplasmic binding protein-like II"/>
    <property type="match status" value="2"/>
</dbReference>
<proteinExistence type="inferred from homology"/>
<evidence type="ECO:0000256" key="1">
    <source>
        <dbReference type="ARBA" id="ARBA00009437"/>
    </source>
</evidence>
<feature type="domain" description="HTH lysR-type" evidence="5">
    <location>
        <begin position="8"/>
        <end position="64"/>
    </location>
</feature>
<keyword evidence="3" id="KW-0238">DNA-binding</keyword>
<dbReference type="InterPro" id="IPR050389">
    <property type="entry name" value="LysR-type_TF"/>
</dbReference>
<dbReference type="SUPFAM" id="SSF53850">
    <property type="entry name" value="Periplasmic binding protein-like II"/>
    <property type="match status" value="1"/>
</dbReference>
<dbReference type="GO" id="GO:0003677">
    <property type="term" value="F:DNA binding"/>
    <property type="evidence" value="ECO:0007669"/>
    <property type="project" value="UniProtKB-KW"/>
</dbReference>
<keyword evidence="4" id="KW-0804">Transcription</keyword>
<dbReference type="InterPro" id="IPR036390">
    <property type="entry name" value="WH_DNA-bd_sf"/>
</dbReference>
<reference evidence="6 7" key="1">
    <citation type="submission" date="2020-02" db="EMBL/GenBank/DDBJ databases">
        <title>Integrative conjugative elements (ICEs) and plasmids drive adaptation of Pseudomonas nitroreducens strain HBP1 to wastewater environment.</title>
        <authorList>
            <person name="Sentchilo V."/>
            <person name="Carraro N."/>
            <person name="Bertelli C."/>
            <person name="van der Meer J.R."/>
        </authorList>
    </citation>
    <scope>NUCLEOTIDE SEQUENCE [LARGE SCALE GENOMIC DNA]</scope>
    <source>
        <strain evidence="6 7">HBP1</strain>
    </source>
</reference>
<evidence type="ECO:0000313" key="7">
    <source>
        <dbReference type="Proteomes" id="UP000501063"/>
    </source>
</evidence>
<evidence type="ECO:0000313" key="6">
    <source>
        <dbReference type="EMBL" id="QIE85987.1"/>
    </source>
</evidence>
<dbReference type="Pfam" id="PF03466">
    <property type="entry name" value="LysR_substrate"/>
    <property type="match status" value="1"/>
</dbReference>
<dbReference type="SUPFAM" id="SSF46785">
    <property type="entry name" value="Winged helix' DNA-binding domain"/>
    <property type="match status" value="1"/>
</dbReference>